<comment type="caution">
    <text evidence="1">The sequence shown here is derived from an EMBL/GenBank/DDBJ whole genome shotgun (WGS) entry which is preliminary data.</text>
</comment>
<proteinExistence type="predicted"/>
<organism evidence="1 2">
    <name type="scientific">Pedosphaera parvula (strain Ellin514)</name>
    <dbReference type="NCBI Taxonomy" id="320771"/>
    <lineage>
        <taxon>Bacteria</taxon>
        <taxon>Pseudomonadati</taxon>
        <taxon>Verrucomicrobiota</taxon>
        <taxon>Pedosphaerae</taxon>
        <taxon>Pedosphaerales</taxon>
        <taxon>Pedosphaeraceae</taxon>
        <taxon>Pedosphaera</taxon>
    </lineage>
</organism>
<keyword evidence="2" id="KW-1185">Reference proteome</keyword>
<evidence type="ECO:0000313" key="1">
    <source>
        <dbReference type="EMBL" id="EEF62984.1"/>
    </source>
</evidence>
<evidence type="ECO:0000313" key="2">
    <source>
        <dbReference type="Proteomes" id="UP000003688"/>
    </source>
</evidence>
<dbReference type="EMBL" id="ABOX02000002">
    <property type="protein sequence ID" value="EEF62984.1"/>
    <property type="molecule type" value="Genomic_DNA"/>
</dbReference>
<gene>
    <name evidence="1" type="ORF">Cflav_PD5619</name>
</gene>
<sequence>MNPAEVLVGIALSHPAASYGLKKSHFLLTQLRFRGVGQEMRRCYINFLQPVFSLALSLDRW</sequence>
<protein>
    <submittedName>
        <fullName evidence="1">Uncharacterized protein</fullName>
    </submittedName>
</protein>
<accession>B9XAE9</accession>
<reference evidence="1 2" key="1">
    <citation type="journal article" date="2011" name="J. Bacteriol.">
        <title>Genome sequence of 'Pedosphaera parvula' Ellin514, an aerobic Verrucomicrobial isolate from pasture soil.</title>
        <authorList>
            <person name="Kant R."/>
            <person name="van Passel M.W."/>
            <person name="Sangwan P."/>
            <person name="Palva A."/>
            <person name="Lucas S."/>
            <person name="Copeland A."/>
            <person name="Lapidus A."/>
            <person name="Glavina Del Rio T."/>
            <person name="Dalin E."/>
            <person name="Tice H."/>
            <person name="Bruce D."/>
            <person name="Goodwin L."/>
            <person name="Pitluck S."/>
            <person name="Chertkov O."/>
            <person name="Larimer F.W."/>
            <person name="Land M.L."/>
            <person name="Hauser L."/>
            <person name="Brettin T.S."/>
            <person name="Detter J.C."/>
            <person name="Han S."/>
            <person name="de Vos W.M."/>
            <person name="Janssen P.H."/>
            <person name="Smidt H."/>
        </authorList>
    </citation>
    <scope>NUCLEOTIDE SEQUENCE [LARGE SCALE GENOMIC DNA]</scope>
    <source>
        <strain evidence="1 2">Ellin514</strain>
    </source>
</reference>
<dbReference type="Proteomes" id="UP000003688">
    <property type="component" value="Unassembled WGS sequence"/>
</dbReference>
<dbReference type="AlphaFoldDB" id="B9XAE9"/>
<name>B9XAE9_PEDPL</name>